<organism evidence="1 2">
    <name type="scientific">Candidatus Methanogaster sp</name>
    <dbReference type="NCBI Taxonomy" id="3386292"/>
    <lineage>
        <taxon>Archaea</taxon>
        <taxon>Methanobacteriati</taxon>
        <taxon>Methanobacteriota</taxon>
        <taxon>Stenosarchaea group</taxon>
        <taxon>Methanomicrobia</taxon>
        <taxon>Methanosarcinales</taxon>
        <taxon>ANME-2 cluster</taxon>
        <taxon>Candidatus Methanogasteraceae</taxon>
        <taxon>Candidatus Methanogaster</taxon>
    </lineage>
</organism>
<evidence type="ECO:0000313" key="1">
    <source>
        <dbReference type="EMBL" id="PXF56949.1"/>
    </source>
</evidence>
<dbReference type="EMBL" id="PQXF01000076">
    <property type="protein sequence ID" value="PXF56949.1"/>
    <property type="molecule type" value="Genomic_DNA"/>
</dbReference>
<comment type="caution">
    <text evidence="1">The sequence shown here is derived from an EMBL/GenBank/DDBJ whole genome shotgun (WGS) entry which is preliminary data.</text>
</comment>
<name>A0AC61KYG2_9EURY</name>
<sequence>MENPERQRQSPIPELVVGVKNLAAASVCKDHADAVYFSLDRFSLRARAQDIKIDDLCAFVESVKGYELRAYMAVNTVIYPEDLPAVGDVLDAASSAGVDAVIAWDPAVICAALDRGLRVHISTQANVSNGRAAEFYETLGASRVILSRELSIHQIREIREQTGMELEVFVHGAMCQAVSGRCYLSAYLLGRSANCGDCAQPCRWQWTLTDDQGAEVELGGRYLLSAKDLCMIEHLPELVGTGVCAFKVEGRLRNAGYTAAVSECYREALDACRDGSYTTEQAQEWKRRLELAYNRGFSTGFYFGVPGPEGLGYESDMNASPVQRQAVGVVLNYYPKRCAAAVRLLEQGLTLGDRIIIEGSTTYLEQEVESLVMAGKPIRVAESGQEVGLGVRDRVRENDRVFKVGRMPTP</sequence>
<reference evidence="1" key="1">
    <citation type="submission" date="2018-01" db="EMBL/GenBank/DDBJ databases">
        <authorList>
            <person name="Krukenberg V."/>
        </authorList>
    </citation>
    <scope>NUCLEOTIDE SEQUENCE</scope>
    <source>
        <strain evidence="1">E20ANME2</strain>
    </source>
</reference>
<accession>A0AC61KYG2</accession>
<evidence type="ECO:0000313" key="2">
    <source>
        <dbReference type="Proteomes" id="UP000248329"/>
    </source>
</evidence>
<gene>
    <name evidence="1" type="ORF">C4B59_16035</name>
</gene>
<dbReference type="Proteomes" id="UP000248329">
    <property type="component" value="Unassembled WGS sequence"/>
</dbReference>
<protein>
    <submittedName>
        <fullName evidence="1">Peptidase U32</fullName>
    </submittedName>
</protein>
<proteinExistence type="predicted"/>